<gene>
    <name evidence="1" type="ORF">ACH5RR_026885</name>
</gene>
<sequence length="104" mass="11884">MCPSIFAANSSTLVNVCVSSVVTFNGFNFAEWKEQVEYQLGIQDLDQFILEENTPAPSEDDIAEERVTRKTWDRSNRLGLKFIRTTITANTKSMSLEIHYAKEF</sequence>
<evidence type="ECO:0000313" key="2">
    <source>
        <dbReference type="Proteomes" id="UP001630127"/>
    </source>
</evidence>
<dbReference type="Proteomes" id="UP001630127">
    <property type="component" value="Unassembled WGS sequence"/>
</dbReference>
<dbReference type="AlphaFoldDB" id="A0ABD2Z3V8"/>
<accession>A0ABD2Z3V8</accession>
<reference evidence="1 2" key="1">
    <citation type="submission" date="2024-11" db="EMBL/GenBank/DDBJ databases">
        <title>A near-complete genome assembly of Cinchona calisaya.</title>
        <authorList>
            <person name="Lian D.C."/>
            <person name="Zhao X.W."/>
            <person name="Wei L."/>
        </authorList>
    </citation>
    <scope>NUCLEOTIDE SEQUENCE [LARGE SCALE GENOMIC DNA]</scope>
    <source>
        <tissue evidence="1">Nenye</tissue>
    </source>
</reference>
<keyword evidence="2" id="KW-1185">Reference proteome</keyword>
<comment type="caution">
    <text evidence="1">The sequence shown here is derived from an EMBL/GenBank/DDBJ whole genome shotgun (WGS) entry which is preliminary data.</text>
</comment>
<protein>
    <submittedName>
        <fullName evidence="1">Uncharacterized protein</fullName>
    </submittedName>
</protein>
<dbReference type="EMBL" id="JBJUIK010000011">
    <property type="protein sequence ID" value="KAL3514168.1"/>
    <property type="molecule type" value="Genomic_DNA"/>
</dbReference>
<name>A0ABD2Z3V8_9GENT</name>
<proteinExistence type="predicted"/>
<organism evidence="1 2">
    <name type="scientific">Cinchona calisaya</name>
    <dbReference type="NCBI Taxonomy" id="153742"/>
    <lineage>
        <taxon>Eukaryota</taxon>
        <taxon>Viridiplantae</taxon>
        <taxon>Streptophyta</taxon>
        <taxon>Embryophyta</taxon>
        <taxon>Tracheophyta</taxon>
        <taxon>Spermatophyta</taxon>
        <taxon>Magnoliopsida</taxon>
        <taxon>eudicotyledons</taxon>
        <taxon>Gunneridae</taxon>
        <taxon>Pentapetalae</taxon>
        <taxon>asterids</taxon>
        <taxon>lamiids</taxon>
        <taxon>Gentianales</taxon>
        <taxon>Rubiaceae</taxon>
        <taxon>Cinchonoideae</taxon>
        <taxon>Cinchoneae</taxon>
        <taxon>Cinchona</taxon>
    </lineage>
</organism>
<evidence type="ECO:0000313" key="1">
    <source>
        <dbReference type="EMBL" id="KAL3514168.1"/>
    </source>
</evidence>